<dbReference type="RefSeq" id="WP_120032957.1">
    <property type="nucleotide sequence ID" value="NZ_QVMU01000016.1"/>
</dbReference>
<evidence type="ECO:0000256" key="1">
    <source>
        <dbReference type="ARBA" id="ARBA00003681"/>
    </source>
</evidence>
<keyword evidence="7" id="KW-0598">Phosphotransferase system</keyword>
<name>A0A3A6QLP8_9VIBR</name>
<dbReference type="GO" id="GO:0009401">
    <property type="term" value="P:phosphoenolpyruvate-dependent sugar phosphotransferase system"/>
    <property type="evidence" value="ECO:0007669"/>
    <property type="project" value="UniProtKB-KW"/>
</dbReference>
<dbReference type="PANTHER" id="PTHR33705">
    <property type="entry name" value="PHOSPHOCARRIER PROTEIN HPR"/>
    <property type="match status" value="1"/>
</dbReference>
<dbReference type="PROSITE" id="PS00589">
    <property type="entry name" value="PTS_HPR_SER"/>
    <property type="match status" value="1"/>
</dbReference>
<dbReference type="InterPro" id="IPR001020">
    <property type="entry name" value="PTS_HPr_His_P_site"/>
</dbReference>
<dbReference type="InterPro" id="IPR035895">
    <property type="entry name" value="HPr-like_sf"/>
</dbReference>
<organism evidence="10 11">
    <name type="scientific">Vibrio sinensis</name>
    <dbReference type="NCBI Taxonomy" id="2302434"/>
    <lineage>
        <taxon>Bacteria</taxon>
        <taxon>Pseudomonadati</taxon>
        <taxon>Pseudomonadota</taxon>
        <taxon>Gammaproteobacteria</taxon>
        <taxon>Vibrionales</taxon>
        <taxon>Vibrionaceae</taxon>
        <taxon>Vibrio</taxon>
    </lineage>
</organism>
<keyword evidence="5" id="KW-0963">Cytoplasm</keyword>
<dbReference type="InterPro" id="IPR002114">
    <property type="entry name" value="PTS_HPr_Ser_P_site"/>
</dbReference>
<feature type="domain" description="HPr" evidence="9">
    <location>
        <begin position="1"/>
        <end position="86"/>
    </location>
</feature>
<dbReference type="OrthoDB" id="9798965at2"/>
<comment type="caution">
    <text evidence="10">The sequence shown here is derived from an EMBL/GenBank/DDBJ whole genome shotgun (WGS) entry which is preliminary data.</text>
</comment>
<dbReference type="InterPro" id="IPR050399">
    <property type="entry name" value="HPr"/>
</dbReference>
<keyword evidence="6" id="KW-0762">Sugar transport</keyword>
<proteinExistence type="predicted"/>
<reference evidence="10 11" key="1">
    <citation type="submission" date="2018-08" db="EMBL/GenBank/DDBJ databases">
        <title>Vibrio isolated from the Eastern China Marginal Seas.</title>
        <authorList>
            <person name="Li Y."/>
        </authorList>
    </citation>
    <scope>NUCLEOTIDE SEQUENCE [LARGE SCALE GENOMIC DNA]</scope>
    <source>
        <strain evidence="10 11">BEI233</strain>
    </source>
</reference>
<dbReference type="PANTHER" id="PTHR33705:SF1">
    <property type="entry name" value="PHOSPHOCARRIER PROTEIN HPR"/>
    <property type="match status" value="1"/>
</dbReference>
<dbReference type="Gene3D" id="3.30.1340.10">
    <property type="entry name" value="HPr-like"/>
    <property type="match status" value="1"/>
</dbReference>
<accession>A0A3A6QLP8</accession>
<dbReference type="Proteomes" id="UP000273252">
    <property type="component" value="Unassembled WGS sequence"/>
</dbReference>
<protein>
    <recommendedName>
        <fullName evidence="3">Phosphocarrier protein HPr</fullName>
    </recommendedName>
    <alternativeName>
        <fullName evidence="8">Histidine-containing protein</fullName>
    </alternativeName>
</protein>
<dbReference type="AlphaFoldDB" id="A0A3A6QLP8"/>
<dbReference type="CDD" id="cd00367">
    <property type="entry name" value="PTS-HPr_like"/>
    <property type="match status" value="1"/>
</dbReference>
<comment type="subcellular location">
    <subcellularLocation>
        <location evidence="2">Cytoplasm</location>
    </subcellularLocation>
</comment>
<dbReference type="NCBIfam" id="TIGR01003">
    <property type="entry name" value="PTS_HPr_family"/>
    <property type="match status" value="1"/>
</dbReference>
<dbReference type="InterPro" id="IPR000032">
    <property type="entry name" value="HPr-like"/>
</dbReference>
<evidence type="ECO:0000256" key="5">
    <source>
        <dbReference type="ARBA" id="ARBA00022490"/>
    </source>
</evidence>
<gene>
    <name evidence="10" type="ORF">DZ860_15445</name>
</gene>
<evidence type="ECO:0000256" key="6">
    <source>
        <dbReference type="ARBA" id="ARBA00022597"/>
    </source>
</evidence>
<dbReference type="PRINTS" id="PR00107">
    <property type="entry name" value="PHOSPHOCPHPR"/>
</dbReference>
<dbReference type="GO" id="GO:0005737">
    <property type="term" value="C:cytoplasm"/>
    <property type="evidence" value="ECO:0007669"/>
    <property type="project" value="UniProtKB-SubCell"/>
</dbReference>
<keyword evidence="11" id="KW-1185">Reference proteome</keyword>
<dbReference type="PROSITE" id="PS51350">
    <property type="entry name" value="PTS_HPR_DOM"/>
    <property type="match status" value="1"/>
</dbReference>
<dbReference type="SUPFAM" id="SSF55594">
    <property type="entry name" value="HPr-like"/>
    <property type="match status" value="1"/>
</dbReference>
<evidence type="ECO:0000259" key="9">
    <source>
        <dbReference type="PROSITE" id="PS51350"/>
    </source>
</evidence>
<evidence type="ECO:0000313" key="10">
    <source>
        <dbReference type="EMBL" id="RJX69378.1"/>
    </source>
</evidence>
<evidence type="ECO:0000256" key="4">
    <source>
        <dbReference type="ARBA" id="ARBA00022448"/>
    </source>
</evidence>
<evidence type="ECO:0000256" key="2">
    <source>
        <dbReference type="ARBA" id="ARBA00004496"/>
    </source>
</evidence>
<evidence type="ECO:0000256" key="8">
    <source>
        <dbReference type="ARBA" id="ARBA00033055"/>
    </source>
</evidence>
<dbReference type="EMBL" id="QVMU01000016">
    <property type="protein sequence ID" value="RJX69378.1"/>
    <property type="molecule type" value="Genomic_DNA"/>
</dbReference>
<evidence type="ECO:0000256" key="3">
    <source>
        <dbReference type="ARBA" id="ARBA00020422"/>
    </source>
</evidence>
<dbReference type="Pfam" id="PF00381">
    <property type="entry name" value="PTS-HPr"/>
    <property type="match status" value="1"/>
</dbReference>
<dbReference type="PROSITE" id="PS00369">
    <property type="entry name" value="PTS_HPR_HIS"/>
    <property type="match status" value="1"/>
</dbReference>
<keyword evidence="4" id="KW-0813">Transport</keyword>
<comment type="function">
    <text evidence="1">General (non sugar-specific) component of the phosphoenolpyruvate-dependent sugar phosphotransferase system (sugar PTS). This major carbohydrate active-transport system catalyzes the phosphorylation of incoming sugar substrates concomitantly with their translocation across the cell membrane. The phosphoryl group from phosphoenolpyruvate (PEP) is transferred to the phosphoryl carrier protein HPr by enzyme I. Phospho-HPr then transfers it to the PTS EIIA domain.</text>
</comment>
<evidence type="ECO:0000313" key="11">
    <source>
        <dbReference type="Proteomes" id="UP000273252"/>
    </source>
</evidence>
<evidence type="ECO:0000256" key="7">
    <source>
        <dbReference type="ARBA" id="ARBA00022683"/>
    </source>
</evidence>
<sequence>MHLKEITIRDEAGLHARPAASIVKLANKFTSNIIIEFGEKVANAKSIMALMKLGVKGNTAVIIKAEGDDEQEAVDIISTAINNNFK</sequence>